<dbReference type="PROSITE" id="PS00108">
    <property type="entry name" value="PROTEIN_KINASE_ST"/>
    <property type="match status" value="1"/>
</dbReference>
<evidence type="ECO:0000256" key="2">
    <source>
        <dbReference type="ARBA" id="ARBA00022840"/>
    </source>
</evidence>
<dbReference type="EMBL" id="BFEA01000214">
    <property type="protein sequence ID" value="GBG74969.1"/>
    <property type="molecule type" value="Genomic_DNA"/>
</dbReference>
<evidence type="ECO:0000259" key="5">
    <source>
        <dbReference type="PROSITE" id="PS50011"/>
    </source>
</evidence>
<name>A0A388KY41_CHABU</name>
<evidence type="ECO:0000256" key="4">
    <source>
        <dbReference type="SAM" id="SignalP"/>
    </source>
</evidence>
<feature type="chain" id="PRO_5017448555" description="Protein kinase domain-containing protein" evidence="4">
    <location>
        <begin position="23"/>
        <end position="567"/>
    </location>
</feature>
<dbReference type="STRING" id="69332.A0A388KY41"/>
<dbReference type="Proteomes" id="UP000265515">
    <property type="component" value="Unassembled WGS sequence"/>
</dbReference>
<dbReference type="Gramene" id="GBG74969">
    <property type="protein sequence ID" value="GBG74969"/>
    <property type="gene ID" value="CBR_g19482"/>
</dbReference>
<evidence type="ECO:0000313" key="7">
    <source>
        <dbReference type="Proteomes" id="UP000265515"/>
    </source>
</evidence>
<dbReference type="InterPro" id="IPR008271">
    <property type="entry name" value="Ser/Thr_kinase_AS"/>
</dbReference>
<sequence length="567" mass="62233">MRNSIIILGIWVSFLLMARCCCLWGCCKWPWKGAQPAPERLRSAQGEGDERQTSPEAWGTSQPPPSSEGLPTSAVSELTSGSVTTNLLRKDEGRSRPPPSSDGLHTTTLSGSELTSASVTTNPLQKEEVRSQPPPSSDGLRTTTGTEPESEIATTDDVQSEVVHPQPSPPTFLPEPVQTEIVRTFSLLEIRAATNDFSQECRLVGKAGGFGEVYRVHMMIDGNSCEVAIKVMKGEMDNHNYNQFLAEVQMMSLVRHRNLIKLIGYCLEGATCALVYPFIAGGSLYDRLHGCNDSAPKVGSGEASAKGHLKGSLPKIHQKKSRLSSSSADSAATVPEPLTVMERLTIVKQVSTGLSYLHHQLDKPILHRDIKSRNLLVNGKGEELRAYLIDFGLARPVVETVADDGKDMVDEKLAFGTTILTLAVCGTPGYMAPEYAQGMKLTAKNDVYAFGIVLLELVTGRKAFTKAQDGHMITLSAWSQQWLAHRSLEYRQFGTMVDPVLVASNMSKAEWDALYKLAYLAHRCVSCIPHHRPSMEEIADEVRTIWRDTLQAMTPSTQPSVDSNWMY</sequence>
<feature type="region of interest" description="Disordered" evidence="3">
    <location>
        <begin position="38"/>
        <end position="175"/>
    </location>
</feature>
<dbReference type="PANTHER" id="PTHR47989">
    <property type="entry name" value="OS01G0750732 PROTEIN"/>
    <property type="match status" value="1"/>
</dbReference>
<feature type="domain" description="Protein kinase" evidence="5">
    <location>
        <begin position="199"/>
        <end position="547"/>
    </location>
</feature>
<dbReference type="InterPro" id="IPR011009">
    <property type="entry name" value="Kinase-like_dom_sf"/>
</dbReference>
<dbReference type="Gene3D" id="3.30.200.20">
    <property type="entry name" value="Phosphorylase Kinase, domain 1"/>
    <property type="match status" value="1"/>
</dbReference>
<feature type="compositionally biased region" description="Polar residues" evidence="3">
    <location>
        <begin position="69"/>
        <end position="87"/>
    </location>
</feature>
<organism evidence="6 7">
    <name type="scientific">Chara braunii</name>
    <name type="common">Braun's stonewort</name>
    <dbReference type="NCBI Taxonomy" id="69332"/>
    <lineage>
        <taxon>Eukaryota</taxon>
        <taxon>Viridiplantae</taxon>
        <taxon>Streptophyta</taxon>
        <taxon>Charophyceae</taxon>
        <taxon>Charales</taxon>
        <taxon>Characeae</taxon>
        <taxon>Chara</taxon>
    </lineage>
</organism>
<dbReference type="GO" id="GO:0004672">
    <property type="term" value="F:protein kinase activity"/>
    <property type="evidence" value="ECO:0007669"/>
    <property type="project" value="InterPro"/>
</dbReference>
<dbReference type="Gene3D" id="1.10.510.10">
    <property type="entry name" value="Transferase(Phosphotransferase) domain 1"/>
    <property type="match status" value="1"/>
</dbReference>
<dbReference type="PANTHER" id="PTHR47989:SF61">
    <property type="entry name" value="PROTEIN KINASE DOMAIN-CONTAINING PROTEIN"/>
    <property type="match status" value="1"/>
</dbReference>
<dbReference type="InterPro" id="IPR001245">
    <property type="entry name" value="Ser-Thr/Tyr_kinase_cat_dom"/>
</dbReference>
<dbReference type="GO" id="GO:0005524">
    <property type="term" value="F:ATP binding"/>
    <property type="evidence" value="ECO:0007669"/>
    <property type="project" value="UniProtKB-KW"/>
</dbReference>
<keyword evidence="4" id="KW-0732">Signal</keyword>
<gene>
    <name evidence="6" type="ORF">CBR_g19482</name>
</gene>
<keyword evidence="2" id="KW-0067">ATP-binding</keyword>
<accession>A0A388KY41</accession>
<dbReference type="SMART" id="SM00220">
    <property type="entry name" value="S_TKc"/>
    <property type="match status" value="1"/>
</dbReference>
<proteinExistence type="predicted"/>
<feature type="compositionally biased region" description="Polar residues" evidence="3">
    <location>
        <begin position="139"/>
        <end position="157"/>
    </location>
</feature>
<dbReference type="Pfam" id="PF07714">
    <property type="entry name" value="PK_Tyr_Ser-Thr"/>
    <property type="match status" value="1"/>
</dbReference>
<evidence type="ECO:0000313" key="6">
    <source>
        <dbReference type="EMBL" id="GBG74969.1"/>
    </source>
</evidence>
<evidence type="ECO:0000256" key="1">
    <source>
        <dbReference type="ARBA" id="ARBA00022741"/>
    </source>
</evidence>
<reference evidence="6 7" key="1">
    <citation type="journal article" date="2018" name="Cell">
        <title>The Chara Genome: Secondary Complexity and Implications for Plant Terrestrialization.</title>
        <authorList>
            <person name="Nishiyama T."/>
            <person name="Sakayama H."/>
            <person name="Vries J.D."/>
            <person name="Buschmann H."/>
            <person name="Saint-Marcoux D."/>
            <person name="Ullrich K.K."/>
            <person name="Haas F.B."/>
            <person name="Vanderstraeten L."/>
            <person name="Becker D."/>
            <person name="Lang D."/>
            <person name="Vosolsobe S."/>
            <person name="Rombauts S."/>
            <person name="Wilhelmsson P.K.I."/>
            <person name="Janitza P."/>
            <person name="Kern R."/>
            <person name="Heyl A."/>
            <person name="Rumpler F."/>
            <person name="Villalobos L.I.A.C."/>
            <person name="Clay J.M."/>
            <person name="Skokan R."/>
            <person name="Toyoda A."/>
            <person name="Suzuki Y."/>
            <person name="Kagoshima H."/>
            <person name="Schijlen E."/>
            <person name="Tajeshwar N."/>
            <person name="Catarino B."/>
            <person name="Hetherington A.J."/>
            <person name="Saltykova A."/>
            <person name="Bonnot C."/>
            <person name="Breuninger H."/>
            <person name="Symeonidi A."/>
            <person name="Radhakrishnan G.V."/>
            <person name="Van Nieuwerburgh F."/>
            <person name="Deforce D."/>
            <person name="Chang C."/>
            <person name="Karol K.G."/>
            <person name="Hedrich R."/>
            <person name="Ulvskov P."/>
            <person name="Glockner G."/>
            <person name="Delwiche C.F."/>
            <person name="Petrasek J."/>
            <person name="Van de Peer Y."/>
            <person name="Friml J."/>
            <person name="Beilby M."/>
            <person name="Dolan L."/>
            <person name="Kohara Y."/>
            <person name="Sugano S."/>
            <person name="Fujiyama A."/>
            <person name="Delaux P.-M."/>
            <person name="Quint M."/>
            <person name="TheiBen G."/>
            <person name="Hagemann M."/>
            <person name="Harholt J."/>
            <person name="Dunand C."/>
            <person name="Zachgo S."/>
            <person name="Langdale J."/>
            <person name="Maumus F."/>
            <person name="Straeten D.V.D."/>
            <person name="Gould S.B."/>
            <person name="Rensing S.A."/>
        </authorList>
    </citation>
    <scope>NUCLEOTIDE SEQUENCE [LARGE SCALE GENOMIC DNA]</scope>
    <source>
        <strain evidence="6 7">S276</strain>
    </source>
</reference>
<feature type="signal peptide" evidence="4">
    <location>
        <begin position="1"/>
        <end position="22"/>
    </location>
</feature>
<comment type="caution">
    <text evidence="6">The sequence shown here is derived from an EMBL/GenBank/DDBJ whole genome shotgun (WGS) entry which is preliminary data.</text>
</comment>
<evidence type="ECO:0000256" key="3">
    <source>
        <dbReference type="SAM" id="MobiDB-lite"/>
    </source>
</evidence>
<keyword evidence="1" id="KW-0547">Nucleotide-binding</keyword>
<keyword evidence="7" id="KW-1185">Reference proteome</keyword>
<protein>
    <recommendedName>
        <fullName evidence="5">Protein kinase domain-containing protein</fullName>
    </recommendedName>
</protein>
<dbReference type="AlphaFoldDB" id="A0A388KY41"/>
<dbReference type="PROSITE" id="PS50011">
    <property type="entry name" value="PROTEIN_KINASE_DOM"/>
    <property type="match status" value="1"/>
</dbReference>
<dbReference type="InterPro" id="IPR000719">
    <property type="entry name" value="Prot_kinase_dom"/>
</dbReference>
<feature type="region of interest" description="Disordered" evidence="3">
    <location>
        <begin position="297"/>
        <end position="330"/>
    </location>
</feature>
<dbReference type="OrthoDB" id="4062651at2759"/>
<feature type="compositionally biased region" description="Polar residues" evidence="3">
    <location>
        <begin position="103"/>
        <end position="124"/>
    </location>
</feature>
<dbReference type="SUPFAM" id="SSF56112">
    <property type="entry name" value="Protein kinase-like (PK-like)"/>
    <property type="match status" value="1"/>
</dbReference>